<dbReference type="CDD" id="cd00077">
    <property type="entry name" value="HDc"/>
    <property type="match status" value="1"/>
</dbReference>
<reference evidence="2 3" key="1">
    <citation type="submission" date="2018-08" db="EMBL/GenBank/DDBJ databases">
        <title>A genome reference for cultivated species of the human gut microbiota.</title>
        <authorList>
            <person name="Zou Y."/>
            <person name="Xue W."/>
            <person name="Luo G."/>
        </authorList>
    </citation>
    <scope>NUCLEOTIDE SEQUENCE [LARGE SCALE GENOMIC DNA]</scope>
    <source>
        <strain evidence="2 3">AM25-1</strain>
    </source>
</reference>
<dbReference type="Proteomes" id="UP000284676">
    <property type="component" value="Unassembled WGS sequence"/>
</dbReference>
<dbReference type="AlphaFoldDB" id="A0A414Q0Q4"/>
<dbReference type="RefSeq" id="WP_118234033.1">
    <property type="nucleotide sequence ID" value="NZ_QRHL01000002.1"/>
</dbReference>
<name>A0A414Q0Q4_FUSMR</name>
<feature type="domain" description="HD" evidence="1">
    <location>
        <begin position="23"/>
        <end position="112"/>
    </location>
</feature>
<dbReference type="InterPro" id="IPR006674">
    <property type="entry name" value="HD_domain"/>
</dbReference>
<dbReference type="EMBL" id="QRHL01000002">
    <property type="protein sequence ID" value="RHF74383.1"/>
    <property type="molecule type" value="Genomic_DNA"/>
</dbReference>
<dbReference type="SUPFAM" id="SSF109604">
    <property type="entry name" value="HD-domain/PDEase-like"/>
    <property type="match status" value="1"/>
</dbReference>
<gene>
    <name evidence="2" type="ORF">DW663_02655</name>
</gene>
<organism evidence="2 3">
    <name type="scientific">Fusobacterium mortiferum</name>
    <dbReference type="NCBI Taxonomy" id="850"/>
    <lineage>
        <taxon>Bacteria</taxon>
        <taxon>Fusobacteriati</taxon>
        <taxon>Fusobacteriota</taxon>
        <taxon>Fusobacteriia</taxon>
        <taxon>Fusobacteriales</taxon>
        <taxon>Fusobacteriaceae</taxon>
        <taxon>Fusobacterium</taxon>
    </lineage>
</organism>
<dbReference type="Pfam" id="PF01966">
    <property type="entry name" value="HD"/>
    <property type="match status" value="1"/>
</dbReference>
<protein>
    <submittedName>
        <fullName evidence="2">HD domain-containing protein</fullName>
    </submittedName>
</protein>
<evidence type="ECO:0000313" key="2">
    <source>
        <dbReference type="EMBL" id="RHF74383.1"/>
    </source>
</evidence>
<dbReference type="Gene3D" id="1.10.3210.10">
    <property type="entry name" value="Hypothetical protein af1432"/>
    <property type="match status" value="1"/>
</dbReference>
<evidence type="ECO:0000259" key="1">
    <source>
        <dbReference type="Pfam" id="PF01966"/>
    </source>
</evidence>
<sequence length="157" mass="18312">MSRVNEILIEALKFENGHIRRTQHILKVHSLAKLFAEKLGLDKKALELLEIAAILHDIGIKSCKDKGVNPSLENQLIEVKMILSNFSKKYEISPKEEKEIYFLIENHHNYLDLNNLSHQILIETDLIINIFEKNKEGIEGYREYFRTDIGREILDTL</sequence>
<proteinExistence type="predicted"/>
<comment type="caution">
    <text evidence="2">The sequence shown here is derived from an EMBL/GenBank/DDBJ whole genome shotgun (WGS) entry which is preliminary data.</text>
</comment>
<dbReference type="InterPro" id="IPR003607">
    <property type="entry name" value="HD/PDEase_dom"/>
</dbReference>
<accession>A0A414Q0Q4</accession>
<evidence type="ECO:0000313" key="3">
    <source>
        <dbReference type="Proteomes" id="UP000284676"/>
    </source>
</evidence>